<evidence type="ECO:0000256" key="3">
    <source>
        <dbReference type="SAM" id="SignalP"/>
    </source>
</evidence>
<keyword evidence="6" id="KW-1185">Reference proteome</keyword>
<comment type="caution">
    <text evidence="5">The sequence shown here is derived from an EMBL/GenBank/DDBJ whole genome shotgun (WGS) entry which is preliminary data.</text>
</comment>
<accession>A0ABD1V8S2</accession>
<dbReference type="Gene3D" id="2.90.10.10">
    <property type="entry name" value="Bulb-type lectin domain"/>
    <property type="match status" value="1"/>
</dbReference>
<dbReference type="PROSITE" id="PS50927">
    <property type="entry name" value="BULB_LECTIN"/>
    <property type="match status" value="1"/>
</dbReference>
<gene>
    <name evidence="5" type="ORF">Adt_07077</name>
</gene>
<organism evidence="5 6">
    <name type="scientific">Abeliophyllum distichum</name>
    <dbReference type="NCBI Taxonomy" id="126358"/>
    <lineage>
        <taxon>Eukaryota</taxon>
        <taxon>Viridiplantae</taxon>
        <taxon>Streptophyta</taxon>
        <taxon>Embryophyta</taxon>
        <taxon>Tracheophyta</taxon>
        <taxon>Spermatophyta</taxon>
        <taxon>Magnoliopsida</taxon>
        <taxon>eudicotyledons</taxon>
        <taxon>Gunneridae</taxon>
        <taxon>Pentapetalae</taxon>
        <taxon>asterids</taxon>
        <taxon>lamiids</taxon>
        <taxon>Lamiales</taxon>
        <taxon>Oleaceae</taxon>
        <taxon>Forsythieae</taxon>
        <taxon>Abeliophyllum</taxon>
    </lineage>
</organism>
<feature type="chain" id="PRO_5044745385" evidence="3">
    <location>
        <begin position="20"/>
        <end position="149"/>
    </location>
</feature>
<feature type="signal peptide" evidence="3">
    <location>
        <begin position="1"/>
        <end position="19"/>
    </location>
</feature>
<dbReference type="PANTHER" id="PTHR32444">
    <property type="entry name" value="BULB-TYPE LECTIN DOMAIN-CONTAINING PROTEIN"/>
    <property type="match status" value="1"/>
</dbReference>
<dbReference type="FunFam" id="2.90.10.10:FF:000005">
    <property type="entry name" value="G-type lectin S-receptor-like serine/threonine-protein kinase"/>
    <property type="match status" value="1"/>
</dbReference>
<dbReference type="CDD" id="cd00028">
    <property type="entry name" value="B_lectin"/>
    <property type="match status" value="1"/>
</dbReference>
<reference evidence="6" key="1">
    <citation type="submission" date="2024-07" db="EMBL/GenBank/DDBJ databases">
        <title>Two chromosome-level genome assemblies of Korean endemic species Abeliophyllum distichum and Forsythia ovata (Oleaceae).</title>
        <authorList>
            <person name="Jang H."/>
        </authorList>
    </citation>
    <scope>NUCLEOTIDE SEQUENCE [LARGE SCALE GENOMIC DNA]</scope>
</reference>
<dbReference type="Pfam" id="PF01453">
    <property type="entry name" value="B_lectin"/>
    <property type="match status" value="1"/>
</dbReference>
<keyword evidence="1 3" id="KW-0732">Signal</keyword>
<dbReference type="SUPFAM" id="SSF51110">
    <property type="entry name" value="alpha-D-mannose-specific plant lectins"/>
    <property type="match status" value="1"/>
</dbReference>
<evidence type="ECO:0000256" key="2">
    <source>
        <dbReference type="ARBA" id="ARBA00023180"/>
    </source>
</evidence>
<dbReference type="EMBL" id="JBFOLK010000002">
    <property type="protein sequence ID" value="KAL2533726.1"/>
    <property type="molecule type" value="Genomic_DNA"/>
</dbReference>
<dbReference type="PANTHER" id="PTHR32444:SF247">
    <property type="entry name" value="OS01G0958200 PROTEIN"/>
    <property type="match status" value="1"/>
</dbReference>
<evidence type="ECO:0000259" key="4">
    <source>
        <dbReference type="PROSITE" id="PS50927"/>
    </source>
</evidence>
<proteinExistence type="predicted"/>
<sequence>MFCVLFLLCFAINLNLSEGADSITANQTLYGNQTIVSAGETFELGFFSPGNSSKYYVGIWYKSVSQKTFWVANREKPISDMSSAELKILDENLVLMDKSQVLIWSTNVNSTTSNSVVATLGDDGNLVLRDGSQPKSSEQQLKMSSWPVH</sequence>
<dbReference type="SMART" id="SM00108">
    <property type="entry name" value="B_lectin"/>
    <property type="match status" value="1"/>
</dbReference>
<feature type="domain" description="Bulb-type lectin" evidence="4">
    <location>
        <begin position="20"/>
        <end position="141"/>
    </location>
</feature>
<evidence type="ECO:0000313" key="6">
    <source>
        <dbReference type="Proteomes" id="UP001604336"/>
    </source>
</evidence>
<keyword evidence="2" id="KW-0325">Glycoprotein</keyword>
<dbReference type="InterPro" id="IPR036426">
    <property type="entry name" value="Bulb-type_lectin_dom_sf"/>
</dbReference>
<dbReference type="InterPro" id="IPR001480">
    <property type="entry name" value="Bulb-type_lectin_dom"/>
</dbReference>
<name>A0ABD1V8S2_9LAMI</name>
<protein>
    <submittedName>
        <fullName evidence="5">G-type lectin S-receptor-like serine/threonine-protein kinase</fullName>
    </submittedName>
</protein>
<evidence type="ECO:0000256" key="1">
    <source>
        <dbReference type="ARBA" id="ARBA00022729"/>
    </source>
</evidence>
<dbReference type="AlphaFoldDB" id="A0ABD1V8S2"/>
<evidence type="ECO:0000313" key="5">
    <source>
        <dbReference type="EMBL" id="KAL2533726.1"/>
    </source>
</evidence>
<dbReference type="Proteomes" id="UP001604336">
    <property type="component" value="Unassembled WGS sequence"/>
</dbReference>